<dbReference type="PROSITE" id="PS00409">
    <property type="entry name" value="PROKAR_NTER_METHYL"/>
    <property type="match status" value="1"/>
</dbReference>
<dbReference type="InterPro" id="IPR045584">
    <property type="entry name" value="Pilin-like"/>
</dbReference>
<dbReference type="AlphaFoldDB" id="A0A286RM84"/>
<feature type="domain" description="DUF1559" evidence="1">
    <location>
        <begin position="37"/>
        <end position="323"/>
    </location>
</feature>
<dbReference type="InterPro" id="IPR027558">
    <property type="entry name" value="Pre_pil_HX9DG_C"/>
</dbReference>
<reference evidence="2 3" key="1">
    <citation type="journal article" name="Front. Microbiol.">
        <title>Sugar Metabolism of the First Thermophilic Planctomycete Thermogutta terrifontis: Comparative Genomic and Transcriptomic Approaches.</title>
        <authorList>
            <person name="Elcheninov A.G."/>
            <person name="Menzel P."/>
            <person name="Gudbergsdottir S.R."/>
            <person name="Slesarev A.I."/>
            <person name="Kadnikov V.V."/>
            <person name="Krogh A."/>
            <person name="Bonch-Osmolovskaya E.A."/>
            <person name="Peng X."/>
            <person name="Kublanov I.V."/>
        </authorList>
    </citation>
    <scope>NUCLEOTIDE SEQUENCE [LARGE SCALE GENOMIC DNA]</scope>
    <source>
        <strain evidence="2 3">R1</strain>
    </source>
</reference>
<dbReference type="PANTHER" id="PTHR30093">
    <property type="entry name" value="GENERAL SECRETION PATHWAY PROTEIN G"/>
    <property type="match status" value="1"/>
</dbReference>
<evidence type="ECO:0000313" key="3">
    <source>
        <dbReference type="Proteomes" id="UP000215086"/>
    </source>
</evidence>
<proteinExistence type="predicted"/>
<dbReference type="Gene3D" id="3.30.700.10">
    <property type="entry name" value="Glycoprotein, Type 4 Pilin"/>
    <property type="match status" value="1"/>
</dbReference>
<dbReference type="Proteomes" id="UP000215086">
    <property type="component" value="Chromosome"/>
</dbReference>
<dbReference type="SUPFAM" id="SSF54523">
    <property type="entry name" value="Pili subunits"/>
    <property type="match status" value="1"/>
</dbReference>
<gene>
    <name evidence="2" type="ORF">THTE_4483</name>
</gene>
<dbReference type="Pfam" id="PF07596">
    <property type="entry name" value="SBP_bac_10"/>
    <property type="match status" value="1"/>
</dbReference>
<dbReference type="InterPro" id="IPR012902">
    <property type="entry name" value="N_methyl_site"/>
</dbReference>
<dbReference type="InterPro" id="IPR011453">
    <property type="entry name" value="DUF1559"/>
</dbReference>
<name>A0A286RM84_9BACT</name>
<dbReference type="NCBIfam" id="TIGR04294">
    <property type="entry name" value="pre_pil_HX9DG"/>
    <property type="match status" value="1"/>
</dbReference>
<dbReference type="PANTHER" id="PTHR30093:SF2">
    <property type="entry name" value="TYPE II SECRETION SYSTEM PROTEIN H"/>
    <property type="match status" value="1"/>
</dbReference>
<accession>A0A286RM84</accession>
<dbReference type="EMBL" id="CP018477">
    <property type="protein sequence ID" value="ASV77084.1"/>
    <property type="molecule type" value="Genomic_DNA"/>
</dbReference>
<dbReference type="NCBIfam" id="TIGR02532">
    <property type="entry name" value="IV_pilin_GFxxxE"/>
    <property type="match status" value="1"/>
</dbReference>
<dbReference type="Pfam" id="PF07963">
    <property type="entry name" value="N_methyl"/>
    <property type="match status" value="1"/>
</dbReference>
<keyword evidence="3" id="KW-1185">Reference proteome</keyword>
<dbReference type="RefSeq" id="WP_095416688.1">
    <property type="nucleotide sequence ID" value="NZ_CP018477.1"/>
</dbReference>
<sequence length="358" mass="38655">MNRCVRYLKGRGFTLVELLVVIAIIGILIALLLPAVQAAREAARRSQCTNNLKQLGLALHNYHDVHKRFVPLKAGTTGASPWNDNNNGQLCGLIPLTPFLEQRALWDAITAGGTLDDGTPTKPFGPAAWRTDYWPFRQQVPTLLCPSDPAYGKKGSGEQGFNNYHFNVGDHINRNAYDQPNRGPFAHFYWASFSDIIDGSSNTFGMIERSIYFKTGAIRGDGVANLAGIDQNPTLCLATKGQNGMYASGYTLHSEKVVGRRWADGRPYWNGVTTVLPPNSPTCLGTANSWEWGIFSPSSYHPGGVNALLMDGSVRFISETIDTGNLAAPQPGNRGGPSPYGVWGALGSMAGGEPVSSP</sequence>
<protein>
    <recommendedName>
        <fullName evidence="1">DUF1559 domain-containing protein</fullName>
    </recommendedName>
</protein>
<evidence type="ECO:0000313" key="2">
    <source>
        <dbReference type="EMBL" id="ASV77084.1"/>
    </source>
</evidence>
<dbReference type="KEGG" id="ttf:THTE_4483"/>
<organism evidence="2 3">
    <name type="scientific">Thermogutta terrifontis</name>
    <dbReference type="NCBI Taxonomy" id="1331910"/>
    <lineage>
        <taxon>Bacteria</taxon>
        <taxon>Pseudomonadati</taxon>
        <taxon>Planctomycetota</taxon>
        <taxon>Planctomycetia</taxon>
        <taxon>Pirellulales</taxon>
        <taxon>Thermoguttaceae</taxon>
        <taxon>Thermogutta</taxon>
    </lineage>
</organism>
<evidence type="ECO:0000259" key="1">
    <source>
        <dbReference type="Pfam" id="PF07596"/>
    </source>
</evidence>